<feature type="compositionally biased region" description="Basic residues" evidence="1">
    <location>
        <begin position="58"/>
        <end position="74"/>
    </location>
</feature>
<sequence>MTPGPIHRSSERARLELGLAVLTWPALPWPEARSRSGSQARAEAKPTASASTSTSTRPRLRHRHPPPASRKRHSSPTTLLRSSGARLACGSSLAGWLAAWLGPSLVRVLFITLRGAITSPASYCRARNREREGSGELEAVGSKQLESGIYAVRCGGGGGGWRWAWEQKGSLWLSVVDCIVTGCASAFESRAQKAFYIRSPSLADHGQLFLASSSSISSPAPPSAFFWSRRLSSLGIDLLCSGPMAHSSSGGSWSSSPLVS</sequence>
<gene>
    <name evidence="2" type="ORF">AXG93_2964s1040</name>
</gene>
<proteinExistence type="predicted"/>
<accession>A0A176VJU2</accession>
<feature type="region of interest" description="Disordered" evidence="1">
    <location>
        <begin position="31"/>
        <end position="80"/>
    </location>
</feature>
<dbReference type="Proteomes" id="UP000077202">
    <property type="component" value="Unassembled WGS sequence"/>
</dbReference>
<comment type="caution">
    <text evidence="2">The sequence shown here is derived from an EMBL/GenBank/DDBJ whole genome shotgun (WGS) entry which is preliminary data.</text>
</comment>
<organism evidence="2 3">
    <name type="scientific">Marchantia polymorpha subsp. ruderalis</name>
    <dbReference type="NCBI Taxonomy" id="1480154"/>
    <lineage>
        <taxon>Eukaryota</taxon>
        <taxon>Viridiplantae</taxon>
        <taxon>Streptophyta</taxon>
        <taxon>Embryophyta</taxon>
        <taxon>Marchantiophyta</taxon>
        <taxon>Marchantiopsida</taxon>
        <taxon>Marchantiidae</taxon>
        <taxon>Marchantiales</taxon>
        <taxon>Marchantiaceae</taxon>
        <taxon>Marchantia</taxon>
    </lineage>
</organism>
<dbReference type="AlphaFoldDB" id="A0A176VJU2"/>
<name>A0A176VJU2_MARPO</name>
<reference evidence="2" key="1">
    <citation type="submission" date="2016-03" db="EMBL/GenBank/DDBJ databases">
        <title>Mechanisms controlling the formation of the plant cell surface in tip-growing cells are functionally conserved among land plants.</title>
        <authorList>
            <person name="Honkanen S."/>
            <person name="Jones V.A."/>
            <person name="Morieri G."/>
            <person name="Champion C."/>
            <person name="Hetherington A.J."/>
            <person name="Kelly S."/>
            <person name="Saint-Marcoux D."/>
            <person name="Proust H."/>
            <person name="Prescott H."/>
            <person name="Dolan L."/>
        </authorList>
    </citation>
    <scope>NUCLEOTIDE SEQUENCE [LARGE SCALE GENOMIC DNA]</scope>
    <source>
        <tissue evidence="2">Whole gametophyte</tissue>
    </source>
</reference>
<protein>
    <submittedName>
        <fullName evidence="2">Uncharacterized protein</fullName>
    </submittedName>
</protein>
<feature type="compositionally biased region" description="Low complexity" evidence="1">
    <location>
        <begin position="46"/>
        <end position="57"/>
    </location>
</feature>
<evidence type="ECO:0000256" key="1">
    <source>
        <dbReference type="SAM" id="MobiDB-lite"/>
    </source>
</evidence>
<evidence type="ECO:0000313" key="3">
    <source>
        <dbReference type="Proteomes" id="UP000077202"/>
    </source>
</evidence>
<dbReference type="EMBL" id="LVLJ01003580">
    <property type="protein sequence ID" value="OAE20827.1"/>
    <property type="molecule type" value="Genomic_DNA"/>
</dbReference>
<keyword evidence="3" id="KW-1185">Reference proteome</keyword>
<evidence type="ECO:0000313" key="2">
    <source>
        <dbReference type="EMBL" id="OAE20827.1"/>
    </source>
</evidence>